<proteinExistence type="predicted"/>
<evidence type="ECO:0000313" key="1">
    <source>
        <dbReference type="EMBL" id="DAF44744.1"/>
    </source>
</evidence>
<accession>A0A8S5S1G6</accession>
<reference evidence="1" key="1">
    <citation type="journal article" date="2021" name="Proc. Natl. Acad. Sci. U.S.A.">
        <title>A Catalog of Tens of Thousands of Viruses from Human Metagenomes Reveals Hidden Associations with Chronic Diseases.</title>
        <authorList>
            <person name="Tisza M.J."/>
            <person name="Buck C.B."/>
        </authorList>
    </citation>
    <scope>NUCLEOTIDE SEQUENCE</scope>
    <source>
        <strain evidence="1">Ct8Lf7</strain>
    </source>
</reference>
<organism evidence="1">
    <name type="scientific">Podoviridae sp. ct8Lf7</name>
    <dbReference type="NCBI Taxonomy" id="2827723"/>
    <lineage>
        <taxon>Viruses</taxon>
        <taxon>Duplodnaviria</taxon>
        <taxon>Heunggongvirae</taxon>
        <taxon>Uroviricota</taxon>
        <taxon>Caudoviricetes</taxon>
    </lineage>
</organism>
<name>A0A8S5S1G6_9CAUD</name>
<protein>
    <submittedName>
        <fullName evidence="1">Uncharacterized protein</fullName>
    </submittedName>
</protein>
<dbReference type="EMBL" id="BK032511">
    <property type="protein sequence ID" value="DAF44744.1"/>
    <property type="molecule type" value="Genomic_DNA"/>
</dbReference>
<sequence>MKNNQGNNSEDLALLVKRNKREIERLRNLGILKDSDNSCQSYHIGKSDYSTHLIQPWHIWREYNLNPWDADIVKRVLRIKEEPGKSKEDARIMDYEKIIHICRERIRQLEEDKQAQKPVYEAKGWSIGLGKTVQCNVCKERTNITDYGTW</sequence>